<reference evidence="2 3" key="1">
    <citation type="submission" date="2016-10" db="EMBL/GenBank/DDBJ databases">
        <authorList>
            <person name="de Groot N.N."/>
        </authorList>
    </citation>
    <scope>NUCLEOTIDE SEQUENCE [LARGE SCALE GENOMIC DNA]</scope>
    <source>
        <strain evidence="2 3">DSM 16195</strain>
    </source>
</reference>
<proteinExistence type="predicted"/>
<keyword evidence="1" id="KW-0472">Membrane</keyword>
<keyword evidence="1" id="KW-0812">Transmembrane</keyword>
<dbReference type="STRING" id="227084.SAMN05421855_101675"/>
<evidence type="ECO:0008006" key="4">
    <source>
        <dbReference type="Google" id="ProtNLM"/>
    </source>
</evidence>
<organism evidence="2 3">
    <name type="scientific">Ulvibacter litoralis</name>
    <dbReference type="NCBI Taxonomy" id="227084"/>
    <lineage>
        <taxon>Bacteria</taxon>
        <taxon>Pseudomonadati</taxon>
        <taxon>Bacteroidota</taxon>
        <taxon>Flavobacteriia</taxon>
        <taxon>Flavobacteriales</taxon>
        <taxon>Flavobacteriaceae</taxon>
        <taxon>Ulvibacter</taxon>
    </lineage>
</organism>
<feature type="transmembrane region" description="Helical" evidence="1">
    <location>
        <begin position="9"/>
        <end position="29"/>
    </location>
</feature>
<dbReference type="AlphaFoldDB" id="A0A1G7CZN1"/>
<sequence length="140" mass="15828">MLEVTSKKIITLTLIAAVLGGIFFVFHSYNPSHHSFFLPCPFKYTTGYHCPGCGSQRAIHQLAQGDVTTAFGLNPLMVLSLPLIIYAFGLKLYNYLFSTQLRVHLFYNPFFIYGYFGIVAIYWIARNIPMYPFTVLAPTG</sequence>
<accession>A0A1G7CZN1</accession>
<feature type="transmembrane region" description="Helical" evidence="1">
    <location>
        <begin position="105"/>
        <end position="125"/>
    </location>
</feature>
<evidence type="ECO:0000256" key="1">
    <source>
        <dbReference type="SAM" id="Phobius"/>
    </source>
</evidence>
<name>A0A1G7CZN1_9FLAO</name>
<dbReference type="InterPro" id="IPR021215">
    <property type="entry name" value="DUF2752"/>
</dbReference>
<evidence type="ECO:0000313" key="3">
    <source>
        <dbReference type="Proteomes" id="UP000199321"/>
    </source>
</evidence>
<evidence type="ECO:0000313" key="2">
    <source>
        <dbReference type="EMBL" id="SDE44904.1"/>
    </source>
</evidence>
<keyword evidence="1" id="KW-1133">Transmembrane helix</keyword>
<protein>
    <recommendedName>
        <fullName evidence="4">DUF2752 domain-containing protein</fullName>
    </recommendedName>
</protein>
<gene>
    <name evidence="2" type="ORF">SAMN05421855_101675</name>
</gene>
<keyword evidence="3" id="KW-1185">Reference proteome</keyword>
<dbReference type="EMBL" id="FNBA01000001">
    <property type="protein sequence ID" value="SDE44904.1"/>
    <property type="molecule type" value="Genomic_DNA"/>
</dbReference>
<feature type="transmembrane region" description="Helical" evidence="1">
    <location>
        <begin position="76"/>
        <end position="93"/>
    </location>
</feature>
<dbReference type="Proteomes" id="UP000199321">
    <property type="component" value="Unassembled WGS sequence"/>
</dbReference>
<dbReference type="Pfam" id="PF10825">
    <property type="entry name" value="DUF2752"/>
    <property type="match status" value="1"/>
</dbReference>